<feature type="region of interest" description="Disordered" evidence="1">
    <location>
        <begin position="1"/>
        <end position="31"/>
    </location>
</feature>
<dbReference type="SUPFAM" id="SSF54184">
    <property type="entry name" value="Penicillin-binding protein 2x (pbp-2x), c-terminal domain"/>
    <property type="match status" value="1"/>
</dbReference>
<dbReference type="Gene3D" id="3.30.10.20">
    <property type="match status" value="1"/>
</dbReference>
<comment type="caution">
    <text evidence="4">The sequence shown here is derived from an EMBL/GenBank/DDBJ whole genome shotgun (WGS) entry which is preliminary data.</text>
</comment>
<evidence type="ECO:0000313" key="5">
    <source>
        <dbReference type="Proteomes" id="UP000631553"/>
    </source>
</evidence>
<feature type="transmembrane region" description="Helical" evidence="2">
    <location>
        <begin position="41"/>
        <end position="64"/>
    </location>
</feature>
<keyword evidence="2" id="KW-0812">Transmembrane</keyword>
<evidence type="ECO:0000256" key="2">
    <source>
        <dbReference type="SAM" id="Phobius"/>
    </source>
</evidence>
<dbReference type="Pfam" id="PF03793">
    <property type="entry name" value="PASTA"/>
    <property type="match status" value="1"/>
</dbReference>
<evidence type="ECO:0000259" key="3">
    <source>
        <dbReference type="PROSITE" id="PS51178"/>
    </source>
</evidence>
<dbReference type="Proteomes" id="UP000631553">
    <property type="component" value="Unassembled WGS sequence"/>
</dbReference>
<protein>
    <recommendedName>
        <fullName evidence="3">PASTA domain-containing protein</fullName>
    </recommendedName>
</protein>
<keyword evidence="2" id="KW-1133">Transmembrane helix</keyword>
<dbReference type="InterPro" id="IPR005543">
    <property type="entry name" value="PASTA_dom"/>
</dbReference>
<dbReference type="RefSeq" id="WP_179802831.1">
    <property type="nucleotide sequence ID" value="NZ_JACCCQ010000001.1"/>
</dbReference>
<keyword evidence="5" id="KW-1185">Reference proteome</keyword>
<name>A0ABX2RJ74_9ACTN</name>
<dbReference type="EMBL" id="JACCCQ010000001">
    <property type="protein sequence ID" value="NYF56550.1"/>
    <property type="molecule type" value="Genomic_DNA"/>
</dbReference>
<accession>A0ABX2RJ74</accession>
<dbReference type="SMART" id="SM00740">
    <property type="entry name" value="PASTA"/>
    <property type="match status" value="1"/>
</dbReference>
<proteinExistence type="predicted"/>
<dbReference type="PROSITE" id="PS51178">
    <property type="entry name" value="PASTA"/>
    <property type="match status" value="1"/>
</dbReference>
<dbReference type="CDD" id="cd06577">
    <property type="entry name" value="PASTA_pknB"/>
    <property type="match status" value="1"/>
</dbReference>
<feature type="domain" description="PASTA" evidence="3">
    <location>
        <begin position="116"/>
        <end position="187"/>
    </location>
</feature>
<evidence type="ECO:0000256" key="1">
    <source>
        <dbReference type="SAM" id="MobiDB-lite"/>
    </source>
</evidence>
<keyword evidence="2" id="KW-0472">Membrane</keyword>
<sequence length="190" mass="19191">MTNEPPTTPWPAHQPPPAAPPGPAFLAAPPPPAKRKLGKGAIVGIAVGAVVLCCCGLGGISAVFGDDDKPAAQTSPSAQAVAERVVPSIVPTTAAPTTAAPSPSAVVTTAPAPPPAPTTVVMPNLVGMNAAVAQDKLQQLGLTKIQLGSQDENDTVVLLAANWTVTKQSHRKGTKVALDELVVLTCTKQR</sequence>
<gene>
    <name evidence="4" type="ORF">HDA35_002381</name>
</gene>
<reference evidence="4 5" key="1">
    <citation type="submission" date="2020-07" db="EMBL/GenBank/DDBJ databases">
        <title>Sequencing the genomes of 1000 actinobacteria strains.</title>
        <authorList>
            <person name="Klenk H.-P."/>
        </authorList>
    </citation>
    <scope>NUCLEOTIDE SEQUENCE [LARGE SCALE GENOMIC DNA]</scope>
    <source>
        <strain evidence="4 5">DSM 43814</strain>
    </source>
</reference>
<organism evidence="4 5">
    <name type="scientific">Micromonospora purpureochromogenes</name>
    <dbReference type="NCBI Taxonomy" id="47872"/>
    <lineage>
        <taxon>Bacteria</taxon>
        <taxon>Bacillati</taxon>
        <taxon>Actinomycetota</taxon>
        <taxon>Actinomycetes</taxon>
        <taxon>Micromonosporales</taxon>
        <taxon>Micromonosporaceae</taxon>
        <taxon>Micromonospora</taxon>
    </lineage>
</organism>
<evidence type="ECO:0000313" key="4">
    <source>
        <dbReference type="EMBL" id="NYF56550.1"/>
    </source>
</evidence>